<comment type="subunit">
    <text evidence="4">UreD, UreF and UreG form a complex that acts as a GTP-hydrolysis-dependent molecular chaperone, activating the urease apoprotein by helping to assemble the nickel containing metallocenter of UreC. The UreE protein probably delivers the nickel.</text>
</comment>
<evidence type="ECO:0000313" key="7">
    <source>
        <dbReference type="Proteomes" id="UP000465712"/>
    </source>
</evidence>
<evidence type="ECO:0000256" key="1">
    <source>
        <dbReference type="ARBA" id="ARBA00007177"/>
    </source>
</evidence>
<dbReference type="EMBL" id="WXWW01000046">
    <property type="protein sequence ID" value="NAW64140.1"/>
    <property type="molecule type" value="Genomic_DNA"/>
</dbReference>
<accession>A0A7X4WA90</accession>
<reference evidence="6 7" key="1">
    <citation type="submission" date="2017-05" db="EMBL/GenBank/DDBJ databases">
        <title>High clonality and local adaptation shapes Vibrionaceae linages within an endangered oasis.</title>
        <authorList>
            <person name="Vazquez-Rosas-Landa M."/>
        </authorList>
    </citation>
    <scope>NUCLEOTIDE SEQUENCE [LARGE SCALE GENOMIC DNA]</scope>
    <source>
        <strain evidence="6 7">P46_P4S1P180</strain>
    </source>
</reference>
<feature type="region of interest" description="Disordered" evidence="5">
    <location>
        <begin position="1"/>
        <end position="80"/>
    </location>
</feature>
<dbReference type="Proteomes" id="UP000465712">
    <property type="component" value="Unassembled WGS sequence"/>
</dbReference>
<dbReference type="PANTHER" id="PTHR33643">
    <property type="entry name" value="UREASE ACCESSORY PROTEIN D"/>
    <property type="match status" value="1"/>
</dbReference>
<evidence type="ECO:0000256" key="5">
    <source>
        <dbReference type="SAM" id="MobiDB-lite"/>
    </source>
</evidence>
<comment type="similarity">
    <text evidence="1 4">Belongs to the UreD family.</text>
</comment>
<evidence type="ECO:0000313" key="6">
    <source>
        <dbReference type="EMBL" id="NAW64140.1"/>
    </source>
</evidence>
<evidence type="ECO:0000256" key="2">
    <source>
        <dbReference type="ARBA" id="ARBA00022988"/>
    </source>
</evidence>
<dbReference type="PANTHER" id="PTHR33643:SF1">
    <property type="entry name" value="UREASE ACCESSORY PROTEIN D"/>
    <property type="match status" value="1"/>
</dbReference>
<dbReference type="HAMAP" id="MF_01384">
    <property type="entry name" value="UreD"/>
    <property type="match status" value="1"/>
</dbReference>
<comment type="function">
    <text evidence="4">Required for maturation of urease via the functional incorporation of the urease nickel metallocenter.</text>
</comment>
<keyword evidence="4" id="KW-0963">Cytoplasm</keyword>
<dbReference type="GO" id="GO:0016151">
    <property type="term" value="F:nickel cation binding"/>
    <property type="evidence" value="ECO:0007669"/>
    <property type="project" value="UniProtKB-UniRule"/>
</dbReference>
<name>A0A7X4WA90_9GAMM</name>
<proteinExistence type="inferred from homology"/>
<evidence type="ECO:0000256" key="3">
    <source>
        <dbReference type="ARBA" id="ARBA00023186"/>
    </source>
</evidence>
<dbReference type="InterPro" id="IPR002669">
    <property type="entry name" value="UreD"/>
</dbReference>
<organism evidence="6 7">
    <name type="scientific">Photobacterium halotolerans</name>
    <dbReference type="NCBI Taxonomy" id="265726"/>
    <lineage>
        <taxon>Bacteria</taxon>
        <taxon>Pseudomonadati</taxon>
        <taxon>Pseudomonadota</taxon>
        <taxon>Gammaproteobacteria</taxon>
        <taxon>Vibrionales</taxon>
        <taxon>Vibrionaceae</taxon>
        <taxon>Photobacterium</taxon>
    </lineage>
</organism>
<keyword evidence="2 4" id="KW-0996">Nickel insertion</keyword>
<evidence type="ECO:0000256" key="4">
    <source>
        <dbReference type="HAMAP-Rule" id="MF_01384"/>
    </source>
</evidence>
<keyword evidence="3 4" id="KW-0143">Chaperone</keyword>
<comment type="subcellular location">
    <subcellularLocation>
        <location evidence="4">Cytoplasm</location>
    </subcellularLocation>
</comment>
<comment type="caution">
    <text evidence="6">The sequence shown here is derived from an EMBL/GenBank/DDBJ whole genome shotgun (WGS) entry which is preliminary data.</text>
</comment>
<sequence length="359" mass="38947">MTQSDRKAAQLKGTGTLPLTGQTLLAAGNPHEKLKGQSQSAASNQHEKLKGQSQLAASNQHEKLKGQSLQPCDPSDLNRTDTNRGWLAEIQLGFADRGDKTVLRQRSQKGPLAVQRPLYPEGPVCHTYLLHPPGGVVGGDQLTITAHVSEGAHALVTTPGATKFYRSAGKLAHQRQILSVASGAQLEWLPQENIHFPGAKVNFSTDIHIAPGGRFIGWEMHCFGRPALNECFETGHIAGHCRVYLGDQLVLAEGMNLNASLSQPARAASLRDFPMNATLLIAGETDELLIVVQDLLNQHHESANKNNLIAGVTHIDGLLAVRALAQGTEPLLQLFTRIWQHARAHWSGTYPLPPRIWAT</sequence>
<dbReference type="Pfam" id="PF01774">
    <property type="entry name" value="UreD"/>
    <property type="match status" value="1"/>
</dbReference>
<protein>
    <recommendedName>
        <fullName evidence="4">Urease accessory protein UreD</fullName>
    </recommendedName>
</protein>
<dbReference type="AlphaFoldDB" id="A0A7X4WA90"/>
<feature type="compositionally biased region" description="Low complexity" evidence="5">
    <location>
        <begin position="13"/>
        <end position="28"/>
    </location>
</feature>
<gene>
    <name evidence="4" type="primary">ureD</name>
    <name evidence="6" type="ORF">CAG72_02820</name>
</gene>
<dbReference type="GO" id="GO:0005737">
    <property type="term" value="C:cytoplasm"/>
    <property type="evidence" value="ECO:0007669"/>
    <property type="project" value="UniProtKB-SubCell"/>
</dbReference>